<dbReference type="Gene3D" id="2.60.34.10">
    <property type="entry name" value="Substrate Binding Domain Of DNAk, Chain A, domain 1"/>
    <property type="match status" value="1"/>
</dbReference>
<dbReference type="PANTHER" id="PTHR19375">
    <property type="entry name" value="HEAT SHOCK PROTEIN 70KDA"/>
    <property type="match status" value="1"/>
</dbReference>
<dbReference type="SUPFAM" id="SSF53067">
    <property type="entry name" value="Actin-like ATPase domain"/>
    <property type="match status" value="1"/>
</dbReference>
<dbReference type="PROSITE" id="PS01036">
    <property type="entry name" value="HSP70_3"/>
    <property type="match status" value="1"/>
</dbReference>
<dbReference type="InterPro" id="IPR029047">
    <property type="entry name" value="HSP70_peptide-bd_sf"/>
</dbReference>
<dbReference type="FunFam" id="3.30.420.40:FF:000172">
    <property type="entry name" value="Heat shock 70 kDa protein"/>
    <property type="match status" value="1"/>
</dbReference>
<dbReference type="SUPFAM" id="SSF100934">
    <property type="entry name" value="Heat shock protein 70kD (HSP70), C-terminal subdomain"/>
    <property type="match status" value="1"/>
</dbReference>
<dbReference type="InterPro" id="IPR013126">
    <property type="entry name" value="Hsp_70_fam"/>
</dbReference>
<keyword evidence="1" id="KW-0547">Nucleotide-binding</keyword>
<dbReference type="Gene3D" id="1.20.1270.10">
    <property type="match status" value="1"/>
</dbReference>
<dbReference type="InterPro" id="IPR029048">
    <property type="entry name" value="HSP70_C_sf"/>
</dbReference>
<dbReference type="InterPro" id="IPR043129">
    <property type="entry name" value="ATPase_NBD"/>
</dbReference>
<dbReference type="EMBL" id="JN885998">
    <property type="protein sequence ID" value="AEX62780.1"/>
    <property type="molecule type" value="Genomic_DNA"/>
</dbReference>
<dbReference type="InterPro" id="IPR018181">
    <property type="entry name" value="Heat_shock_70_CS"/>
</dbReference>
<sequence>MGTHDVTLLSLEDGLFSVRATAGDSHLGGEDFDNRLVSWCVEDFKRKNKVDLSTSAKALRRLRTACERAKRALSSATQTTVEVDSLFEGIDYNTLITRAKFEDICSDLFRKTIEPVEQVLRDSKLDKSQVHEIVLVGGSTRIPKIREMLSSYFNGKKLNESVNPDEAVAYGAAVQAAILSGQSDDKLNNIVLVDVTPLSLGLETVGGIMTNLIDRNTPIPCKKSKVFSTYSDNQTTVTIQIFEGERKFTKDNNKLGTFNLEGIPPAPRGVPQIEVTFDIDANGILNVTACDKSSNKSKNITITNNRGRFTEEQIQRMVDEAKEFEEADNKRKAAIDAKNELENYVHSVKQAVSDQSMSQYIDSESRSQVEQKCAELSKFVDENPNEPRETYEAKTKELEDIWNPIAVKAYSQKTAESNQNAETQAETAKGPSVEEVD</sequence>
<evidence type="ECO:0000256" key="1">
    <source>
        <dbReference type="ARBA" id="ARBA00022741"/>
    </source>
</evidence>
<evidence type="ECO:0000313" key="4">
    <source>
        <dbReference type="EMBL" id="AEX62780.1"/>
    </source>
</evidence>
<feature type="compositionally biased region" description="Polar residues" evidence="3">
    <location>
        <begin position="412"/>
        <end position="426"/>
    </location>
</feature>
<name>H2EEF7_9VIRU</name>
<dbReference type="FunFam" id="2.60.34.10:FF:000002">
    <property type="entry name" value="Heat shock 70 kDa"/>
    <property type="match status" value="1"/>
</dbReference>
<dbReference type="FunFam" id="3.90.640.10:FF:000002">
    <property type="entry name" value="Heat shock 70 kDa"/>
    <property type="match status" value="1"/>
</dbReference>
<feature type="region of interest" description="Disordered" evidence="3">
    <location>
        <begin position="412"/>
        <end position="437"/>
    </location>
</feature>
<dbReference type="Gene3D" id="3.90.640.10">
    <property type="entry name" value="Actin, Chain A, domain 4"/>
    <property type="match status" value="1"/>
</dbReference>
<dbReference type="Gene3D" id="3.30.420.40">
    <property type="match status" value="1"/>
</dbReference>
<keyword evidence="4" id="KW-0346">Stress response</keyword>
<accession>H2EEF7</accession>
<protein>
    <submittedName>
        <fullName evidence="4">Putative heat shock 70 kDa protein</fullName>
    </submittedName>
</protein>
<reference evidence="4" key="1">
    <citation type="submission" date="2011-10" db="EMBL/GenBank/DDBJ databases">
        <title>Provirophages and transpovirons: unique mobilome of giant viruses.</title>
        <authorList>
            <person name="Desnues C."/>
            <person name="LaScola B."/>
            <person name="Yutin N."/>
            <person name="Fournous G."/>
            <person name="Koonin E."/>
            <person name="Raoult D."/>
        </authorList>
    </citation>
    <scope>NUCLEOTIDE SEQUENCE</scope>
    <source>
        <strain evidence="4">Mv13-mv</strain>
    </source>
</reference>
<dbReference type="GO" id="GO:0005524">
    <property type="term" value="F:ATP binding"/>
    <property type="evidence" value="ECO:0007669"/>
    <property type="project" value="UniProtKB-KW"/>
</dbReference>
<dbReference type="GO" id="GO:0140662">
    <property type="term" value="F:ATP-dependent protein folding chaperone"/>
    <property type="evidence" value="ECO:0007669"/>
    <property type="project" value="InterPro"/>
</dbReference>
<dbReference type="PRINTS" id="PR00301">
    <property type="entry name" value="HEATSHOCK70"/>
</dbReference>
<gene>
    <name evidence="4" type="ORF">mv_L575</name>
</gene>
<keyword evidence="2" id="KW-0067">ATP-binding</keyword>
<dbReference type="Pfam" id="PF00012">
    <property type="entry name" value="HSP70"/>
    <property type="match status" value="1"/>
</dbReference>
<proteinExistence type="predicted"/>
<organism evidence="4">
    <name type="scientific">Moumouvirus sp. 'Monve'</name>
    <dbReference type="NCBI Taxonomy" id="1128131"/>
    <lineage>
        <taxon>Viruses</taxon>
        <taxon>Varidnaviria</taxon>
        <taxon>Bamfordvirae</taxon>
        <taxon>Nucleocytoviricota</taxon>
        <taxon>Megaviricetes</taxon>
        <taxon>Imitervirales</taxon>
        <taxon>Mimiviridae</taxon>
        <taxon>Megamimivirinae</taxon>
        <taxon>Moumouvirus</taxon>
    </lineage>
</organism>
<dbReference type="SUPFAM" id="SSF100920">
    <property type="entry name" value="Heat shock protein 70kD (HSP70), peptide-binding domain"/>
    <property type="match status" value="1"/>
</dbReference>
<evidence type="ECO:0000256" key="2">
    <source>
        <dbReference type="ARBA" id="ARBA00022840"/>
    </source>
</evidence>
<evidence type="ECO:0000256" key="3">
    <source>
        <dbReference type="SAM" id="MobiDB-lite"/>
    </source>
</evidence>